<dbReference type="SUPFAM" id="SSF82171">
    <property type="entry name" value="DPP6 N-terminal domain-like"/>
    <property type="match status" value="1"/>
</dbReference>
<evidence type="ECO:0000313" key="2">
    <source>
        <dbReference type="EMBL" id="MCT9002639.1"/>
    </source>
</evidence>
<organism evidence="2 3">
    <name type="scientific">Microbacterium memoriense</name>
    <dbReference type="NCBI Taxonomy" id="2978350"/>
    <lineage>
        <taxon>Bacteria</taxon>
        <taxon>Bacillati</taxon>
        <taxon>Actinomycetota</taxon>
        <taxon>Actinomycetes</taxon>
        <taxon>Micrococcales</taxon>
        <taxon>Microbacteriaceae</taxon>
        <taxon>Microbacterium</taxon>
    </lineage>
</organism>
<reference evidence="2 3" key="1">
    <citation type="journal article" date="2024" name="Int. J. Syst. Evol. Microbiol.">
        <title>Microbacterium memoriense sp. nov., a member of the Actinomycetota from marine beach sediment of the north coast of Portugal.</title>
        <authorList>
            <person name="Santos J.D.N.D."/>
            <person name="Klimek D."/>
            <person name="Calusinska M."/>
            <person name="Lobo-da-Cunha A."/>
            <person name="Catita J."/>
            <person name="Goncalves H."/>
            <person name="Gonzalez I."/>
            <person name="Lage O.M."/>
        </authorList>
    </citation>
    <scope>NUCLEOTIDE SEQUENCE [LARGE SCALE GENOMIC DNA]</scope>
    <source>
        <strain evidence="2 3">PMIC_1C1B</strain>
    </source>
</reference>
<name>A0ABT2PFU4_9MICO</name>
<dbReference type="InterPro" id="IPR011042">
    <property type="entry name" value="6-blade_b-propeller_TolB-like"/>
</dbReference>
<feature type="signal peptide" evidence="1">
    <location>
        <begin position="1"/>
        <end position="22"/>
    </location>
</feature>
<dbReference type="Proteomes" id="UP001300496">
    <property type="component" value="Unassembled WGS sequence"/>
</dbReference>
<sequence length="342" mass="35472">MSGRLRWMLVAVISVVALGSTAAVGAAAFAQFQSRHAAPSSAETTTDVLAADRVVFRNTASGAGYGHVASVPLDEPTGARAISDLACDRVDATSTLMSCLRIVRGIAPTYTATVVDSTGAEVSGWPLSGIPSRTRISPAGDLIASTAFVTGHSYATIGFSTETTIHTAAGENLGNLEDWTLIIDGAPSAPVDRNYWGITFIDDSSFYATAGMTTSGSTYLVHGDIASRTLTAVAENVECPSLSPDGTRIAFKRVTAGSGPTVHWTPAIYDIASGAVEVLPEVRSIDDQIEWLDDGTILYGMPRTDVAGDSDVWSLAADGSGEPDVFIEHAWSPSVVRGGGAG</sequence>
<keyword evidence="1" id="KW-0732">Signal</keyword>
<gene>
    <name evidence="2" type="ORF">N4R40_09720</name>
</gene>
<evidence type="ECO:0008006" key="4">
    <source>
        <dbReference type="Google" id="ProtNLM"/>
    </source>
</evidence>
<proteinExistence type="predicted"/>
<dbReference type="EMBL" id="JAODOR010000011">
    <property type="protein sequence ID" value="MCT9002639.1"/>
    <property type="molecule type" value="Genomic_DNA"/>
</dbReference>
<dbReference type="Pfam" id="PF07676">
    <property type="entry name" value="PD40"/>
    <property type="match status" value="1"/>
</dbReference>
<comment type="caution">
    <text evidence="2">The sequence shown here is derived from an EMBL/GenBank/DDBJ whole genome shotgun (WGS) entry which is preliminary data.</text>
</comment>
<protein>
    <recommendedName>
        <fullName evidence="4">WD40-like Beta Propeller Repeat</fullName>
    </recommendedName>
</protein>
<feature type="chain" id="PRO_5047451028" description="WD40-like Beta Propeller Repeat" evidence="1">
    <location>
        <begin position="23"/>
        <end position="342"/>
    </location>
</feature>
<keyword evidence="3" id="KW-1185">Reference proteome</keyword>
<evidence type="ECO:0000313" key="3">
    <source>
        <dbReference type="Proteomes" id="UP001300496"/>
    </source>
</evidence>
<dbReference type="RefSeq" id="WP_261607178.1">
    <property type="nucleotide sequence ID" value="NZ_JAODOR010000011.1"/>
</dbReference>
<dbReference type="InterPro" id="IPR011659">
    <property type="entry name" value="WD40"/>
</dbReference>
<dbReference type="Gene3D" id="2.120.10.30">
    <property type="entry name" value="TolB, C-terminal domain"/>
    <property type="match status" value="1"/>
</dbReference>
<accession>A0ABT2PFU4</accession>
<evidence type="ECO:0000256" key="1">
    <source>
        <dbReference type="SAM" id="SignalP"/>
    </source>
</evidence>